<dbReference type="GO" id="GO:0046983">
    <property type="term" value="F:protein dimerization activity"/>
    <property type="evidence" value="ECO:0007669"/>
    <property type="project" value="InterPro"/>
</dbReference>
<dbReference type="SUPFAM" id="SSF47459">
    <property type="entry name" value="HLH, helix-loop-helix DNA-binding domain"/>
    <property type="match status" value="1"/>
</dbReference>
<dbReference type="PROSITE" id="PS50888">
    <property type="entry name" value="BHLH"/>
    <property type="match status" value="1"/>
</dbReference>
<dbReference type="InterPro" id="IPR011598">
    <property type="entry name" value="bHLH_dom"/>
</dbReference>
<comment type="caution">
    <text evidence="3">The sequence shown here is derived from an EMBL/GenBank/DDBJ whole genome shotgun (WGS) entry which is preliminary data.</text>
</comment>
<dbReference type="AlphaFoldDB" id="A0AAJ0DR42"/>
<dbReference type="InterPro" id="IPR036638">
    <property type="entry name" value="HLH_DNA-bd_sf"/>
</dbReference>
<accession>A0AAJ0DR42</accession>
<dbReference type="Proteomes" id="UP001271007">
    <property type="component" value="Unassembled WGS sequence"/>
</dbReference>
<dbReference type="SMART" id="SM00353">
    <property type="entry name" value="HLH"/>
    <property type="match status" value="1"/>
</dbReference>
<dbReference type="Gene3D" id="4.10.280.10">
    <property type="entry name" value="Helix-loop-helix DNA-binding domain"/>
    <property type="match status" value="1"/>
</dbReference>
<dbReference type="InterPro" id="IPR052099">
    <property type="entry name" value="Regulatory_TF_Diverse"/>
</dbReference>
<dbReference type="Pfam" id="PF00010">
    <property type="entry name" value="HLH"/>
    <property type="match status" value="1"/>
</dbReference>
<feature type="domain" description="BHLH" evidence="2">
    <location>
        <begin position="248"/>
        <end position="312"/>
    </location>
</feature>
<organism evidence="3 4">
    <name type="scientific">Extremus antarcticus</name>
    <dbReference type="NCBI Taxonomy" id="702011"/>
    <lineage>
        <taxon>Eukaryota</taxon>
        <taxon>Fungi</taxon>
        <taxon>Dikarya</taxon>
        <taxon>Ascomycota</taxon>
        <taxon>Pezizomycotina</taxon>
        <taxon>Dothideomycetes</taxon>
        <taxon>Dothideomycetidae</taxon>
        <taxon>Mycosphaerellales</taxon>
        <taxon>Extremaceae</taxon>
        <taxon>Extremus</taxon>
    </lineage>
</organism>
<feature type="region of interest" description="Disordered" evidence="1">
    <location>
        <begin position="168"/>
        <end position="254"/>
    </location>
</feature>
<feature type="compositionally biased region" description="Polar residues" evidence="1">
    <location>
        <begin position="173"/>
        <end position="188"/>
    </location>
</feature>
<gene>
    <name evidence="3" type="ORF">LTR09_004140</name>
</gene>
<dbReference type="PANTHER" id="PTHR47336:SF2">
    <property type="entry name" value="TRANSCRIPTION FACTOR HMS1-RELATED"/>
    <property type="match status" value="1"/>
</dbReference>
<evidence type="ECO:0000256" key="1">
    <source>
        <dbReference type="SAM" id="MobiDB-lite"/>
    </source>
</evidence>
<name>A0AAJ0DR42_9PEZI</name>
<keyword evidence="4" id="KW-1185">Reference proteome</keyword>
<reference evidence="3" key="1">
    <citation type="submission" date="2023-04" db="EMBL/GenBank/DDBJ databases">
        <title>Black Yeasts Isolated from many extreme environments.</title>
        <authorList>
            <person name="Coleine C."/>
            <person name="Stajich J.E."/>
            <person name="Selbmann L."/>
        </authorList>
    </citation>
    <scope>NUCLEOTIDE SEQUENCE</scope>
    <source>
        <strain evidence="3">CCFEE 5312</strain>
    </source>
</reference>
<protein>
    <recommendedName>
        <fullName evidence="2">BHLH domain-containing protein</fullName>
    </recommendedName>
</protein>
<dbReference type="PANTHER" id="PTHR47336">
    <property type="entry name" value="TRANSCRIPTION FACTOR HMS1-RELATED"/>
    <property type="match status" value="1"/>
</dbReference>
<evidence type="ECO:0000259" key="2">
    <source>
        <dbReference type="PROSITE" id="PS50888"/>
    </source>
</evidence>
<evidence type="ECO:0000313" key="4">
    <source>
        <dbReference type="Proteomes" id="UP001271007"/>
    </source>
</evidence>
<evidence type="ECO:0000313" key="3">
    <source>
        <dbReference type="EMBL" id="KAK3054980.1"/>
    </source>
</evidence>
<sequence>MPIKTAVTRLRRPHATRYVNWELPLGGAVSLLPAPALDESSPVAELALSMTEILSGLAIPHLGHPVLDPFQESNDLPWEHQFPEPLQMLTASWSQASGSQMSGMQPLDVHRFDHNNSGYFHLHHIPSPQVGYPISEMGTPSSNGHQEIGESYQGAHQSAMHLYPNHMAGPMQSPHSSISALSPNQTPLESPPPLIYDTKPPLGRRITAPEARGLKGAVATNGVPGKHKGSSDEGDDSYEPDSKRGRKRQRIPHTAVERRYRENLNAHLEKLRQAVPPFAARKGPGGGKGEGEGVKPSKCEILHGAIEYIGARDKEMTAKDKRIADLMAENASMRASLEQMQNYIRATSR</sequence>
<proteinExistence type="predicted"/>
<dbReference type="EMBL" id="JAWDJX010000010">
    <property type="protein sequence ID" value="KAK3054980.1"/>
    <property type="molecule type" value="Genomic_DNA"/>
</dbReference>
<dbReference type="CDD" id="cd11395">
    <property type="entry name" value="bHLHzip_SREBP_like"/>
    <property type="match status" value="1"/>
</dbReference>